<accession>A0AAU9EIU1</accession>
<dbReference type="RefSeq" id="WP_338602143.1">
    <property type="nucleotide sequence ID" value="NZ_AP028679.1"/>
</dbReference>
<keyword evidence="1" id="KW-0472">Membrane</keyword>
<reference evidence="3" key="1">
    <citation type="journal article" date="2023" name="Arch. Microbiol.">
        <title>Desulfoferula mesophilus gen. nov. sp. nov., a mesophilic sulfate-reducing bacterium isolated from a brackish lake sediment.</title>
        <authorList>
            <person name="Watanabe T."/>
            <person name="Yabe T."/>
            <person name="Tsuji J.M."/>
            <person name="Fukui M."/>
        </authorList>
    </citation>
    <scope>NUCLEOTIDE SEQUENCE [LARGE SCALE GENOMIC DNA]</scope>
    <source>
        <strain evidence="3">12FAK</strain>
    </source>
</reference>
<feature type="transmembrane region" description="Helical" evidence="1">
    <location>
        <begin position="12"/>
        <end position="29"/>
    </location>
</feature>
<dbReference type="Gene3D" id="1.20.120.1630">
    <property type="match status" value="1"/>
</dbReference>
<keyword evidence="1" id="KW-1133">Transmembrane helix</keyword>
<dbReference type="EMBL" id="AP028679">
    <property type="protein sequence ID" value="BEQ16387.1"/>
    <property type="molecule type" value="Genomic_DNA"/>
</dbReference>
<keyword evidence="1" id="KW-0812">Transmembrane</keyword>
<evidence type="ECO:0000313" key="3">
    <source>
        <dbReference type="Proteomes" id="UP001366166"/>
    </source>
</evidence>
<proteinExistence type="predicted"/>
<dbReference type="Proteomes" id="UP001366166">
    <property type="component" value="Chromosome"/>
</dbReference>
<evidence type="ECO:0000256" key="1">
    <source>
        <dbReference type="SAM" id="Phobius"/>
    </source>
</evidence>
<protein>
    <recommendedName>
        <fullName evidence="4">Methanethiol S-methyltransferase</fullName>
    </recommendedName>
</protein>
<evidence type="ECO:0000313" key="2">
    <source>
        <dbReference type="EMBL" id="BEQ16387.1"/>
    </source>
</evidence>
<gene>
    <name evidence="2" type="ORF">FAK_34530</name>
</gene>
<feature type="transmembrane region" description="Helical" evidence="1">
    <location>
        <begin position="80"/>
        <end position="100"/>
    </location>
</feature>
<feature type="transmembrane region" description="Helical" evidence="1">
    <location>
        <begin position="50"/>
        <end position="74"/>
    </location>
</feature>
<dbReference type="AlphaFoldDB" id="A0AAU9EIU1"/>
<sequence length="205" mass="23204">MPPASPSADDMLILALAWAAWCAVHSLLLERRLRAGLERLLRLSPPKYRLAYSVFSLASIFPVLKYSIYLGAIFPVWWPGFWVGLQALVWAAALGLLMWASYDFSNGGFDLVGMKAAFDPKPEVHRLITNGAYAHMRHPMHVAAFLVVWFRGLHGWPDVVISLILTAYIALGTWHEEVRLRHQFGDEYRAYARRVGLVPLFKSRG</sequence>
<dbReference type="KEGG" id="dmp:FAK_34530"/>
<organism evidence="2 3">
    <name type="scientific">Desulfoferula mesophila</name>
    <dbReference type="NCBI Taxonomy" id="3058419"/>
    <lineage>
        <taxon>Bacteria</taxon>
        <taxon>Pseudomonadati</taxon>
        <taxon>Thermodesulfobacteriota</taxon>
        <taxon>Desulfarculia</taxon>
        <taxon>Desulfarculales</taxon>
        <taxon>Desulfarculaceae</taxon>
        <taxon>Desulfoferula</taxon>
    </lineage>
</organism>
<evidence type="ECO:0008006" key="4">
    <source>
        <dbReference type="Google" id="ProtNLM"/>
    </source>
</evidence>
<name>A0AAU9EIU1_9BACT</name>
<keyword evidence="3" id="KW-1185">Reference proteome</keyword>